<evidence type="ECO:0000256" key="1">
    <source>
        <dbReference type="SAM" id="MobiDB-lite"/>
    </source>
</evidence>
<gene>
    <name evidence="2" type="ORF">B0681_10225</name>
</gene>
<dbReference type="AlphaFoldDB" id="A0A1T0CKT3"/>
<dbReference type="EMBL" id="MUYV01000024">
    <property type="protein sequence ID" value="OOS22960.1"/>
    <property type="molecule type" value="Genomic_DNA"/>
</dbReference>
<protein>
    <submittedName>
        <fullName evidence="2">Uncharacterized protein</fullName>
    </submittedName>
</protein>
<reference evidence="2 3" key="1">
    <citation type="submission" date="2017-02" db="EMBL/GenBank/DDBJ databases">
        <title>Draft genome sequence of Moraxella porci CCUG 54912T type strain.</title>
        <authorList>
            <person name="Salva-Serra F."/>
            <person name="Engstrom-Jakobsson H."/>
            <person name="Thorell K."/>
            <person name="Jaen-Luchoro D."/>
            <person name="Gonzales-Siles L."/>
            <person name="Karlsson R."/>
            <person name="Yazdan S."/>
            <person name="Boulund F."/>
            <person name="Johnning A."/>
            <person name="Engstrand L."/>
            <person name="Kristiansson E."/>
            <person name="Moore E."/>
        </authorList>
    </citation>
    <scope>NUCLEOTIDE SEQUENCE [LARGE SCALE GENOMIC DNA]</scope>
    <source>
        <strain evidence="2 3">CCUG 54912</strain>
    </source>
</reference>
<evidence type="ECO:0000313" key="3">
    <source>
        <dbReference type="Proteomes" id="UP000190683"/>
    </source>
</evidence>
<comment type="caution">
    <text evidence="2">The sequence shown here is derived from an EMBL/GenBank/DDBJ whole genome shotgun (WGS) entry which is preliminary data.</text>
</comment>
<proteinExistence type="predicted"/>
<dbReference type="RefSeq" id="WP_211271533.1">
    <property type="nucleotide sequence ID" value="NZ_MUYV01000024.1"/>
</dbReference>
<dbReference type="STRING" id="573983.B0681_10225"/>
<organism evidence="2 3">
    <name type="scientific">Moraxella porci DSM 25326</name>
    <dbReference type="NCBI Taxonomy" id="573983"/>
    <lineage>
        <taxon>Bacteria</taxon>
        <taxon>Pseudomonadati</taxon>
        <taxon>Pseudomonadota</taxon>
        <taxon>Gammaproteobacteria</taxon>
        <taxon>Moraxellales</taxon>
        <taxon>Moraxellaceae</taxon>
        <taxon>Moraxella</taxon>
    </lineage>
</organism>
<feature type="non-terminal residue" evidence="2">
    <location>
        <position position="1"/>
    </location>
</feature>
<sequence length="309" mass="33758">EIAHHNGLGETSATRMGKISDFAYNIGTSLNQEEIGTHRQTITPTEKTLQALTTDEQLAIHEANQALLDTNEIQRKEEVESGDEVWDQPGVTQNLGKTRQKACRQAGVSPNDCSAYIWARSVSRAKNIASVLVPTSPGEVAFLVATAGGGYVLKVAGKAGVKVVRSFKGKDELDKAVAEAKRVSKKDTSNGYEPDNNLLSSQASKKARDEKLIKDAENISTAKPDGRPPQVTAPRNIQEQILWSEVVKNPKTAGKPLNGMNNDSRFPKDAGFQKMEAKMRSNDGKAVVIHYQYNHKTNKAYDIKITSVE</sequence>
<dbReference type="Proteomes" id="UP000190683">
    <property type="component" value="Unassembled WGS sequence"/>
</dbReference>
<keyword evidence="3" id="KW-1185">Reference proteome</keyword>
<feature type="region of interest" description="Disordered" evidence="1">
    <location>
        <begin position="180"/>
        <end position="209"/>
    </location>
</feature>
<name>A0A1T0CKT3_9GAMM</name>
<evidence type="ECO:0000313" key="2">
    <source>
        <dbReference type="EMBL" id="OOS22960.1"/>
    </source>
</evidence>
<accession>A0A1T0CKT3</accession>